<dbReference type="FunFam" id="3.90.420.10:FF:000002">
    <property type="entry name" value="sulfite oxidase, mitochondrial"/>
    <property type="match status" value="1"/>
</dbReference>
<evidence type="ECO:0000313" key="7">
    <source>
        <dbReference type="EMBL" id="KAF2852013.1"/>
    </source>
</evidence>
<organism evidence="7 8">
    <name type="scientific">Plenodomus tracheiphilus IPT5</name>
    <dbReference type="NCBI Taxonomy" id="1408161"/>
    <lineage>
        <taxon>Eukaryota</taxon>
        <taxon>Fungi</taxon>
        <taxon>Dikarya</taxon>
        <taxon>Ascomycota</taxon>
        <taxon>Pezizomycotina</taxon>
        <taxon>Dothideomycetes</taxon>
        <taxon>Pleosporomycetidae</taxon>
        <taxon>Pleosporales</taxon>
        <taxon>Pleosporineae</taxon>
        <taxon>Leptosphaeriaceae</taxon>
        <taxon>Plenodomus</taxon>
    </lineage>
</organism>
<proteinExistence type="predicted"/>
<name>A0A6A7B9E3_9PLEO</name>
<gene>
    <name evidence="7" type="ORF">T440DRAFT_447503</name>
</gene>
<dbReference type="InterPro" id="IPR008335">
    <property type="entry name" value="Mopterin_OxRdtase_euk"/>
</dbReference>
<dbReference type="Proteomes" id="UP000799423">
    <property type="component" value="Unassembled WGS sequence"/>
</dbReference>
<sequence length="379" mass="42305">MVQCEASKLEYSVQEPLNREPELDELVESFITQNGYDRNHGPIPHLDPTTHRVSITGLVSQELSLSVADLETLPQHNVICALQCAGNRRHTMRTKLKEVHGIDWFDGAVMNCKWTGPLLADVLSKAGIKVESEKWNDAHVAFSCYQTECQDDKFYGASLPLYRIMDKNGGIMLALKMNDKPLPPNHGAPVRVVTPGIAGARSVKWLDQISVQMTESESYYQQHDYKILPPEADTKEKAEEWWGKCAALHDMPINSVIGVPKSESKVQRDAEGKIEVKGYALPSGADGPIVKVEVSADGGKTWAESELHKSYEGEDAKDVELKWAWALWKAKVKVEPGENVKIWSRATDRSGNTQKQNCEWNFRGVGYNAYGEVEGLEIV</sequence>
<protein>
    <submittedName>
        <fullName evidence="7">Sulfite oxidase-like protein</fullName>
    </submittedName>
</protein>
<reference evidence="7" key="1">
    <citation type="submission" date="2020-01" db="EMBL/GenBank/DDBJ databases">
        <authorList>
            <consortium name="DOE Joint Genome Institute"/>
            <person name="Haridas S."/>
            <person name="Albert R."/>
            <person name="Binder M."/>
            <person name="Bloem J."/>
            <person name="Labutti K."/>
            <person name="Salamov A."/>
            <person name="Andreopoulos B."/>
            <person name="Baker S.E."/>
            <person name="Barry K."/>
            <person name="Bills G."/>
            <person name="Bluhm B.H."/>
            <person name="Cannon C."/>
            <person name="Castanera R."/>
            <person name="Culley D.E."/>
            <person name="Daum C."/>
            <person name="Ezra D."/>
            <person name="Gonzalez J.B."/>
            <person name="Henrissat B."/>
            <person name="Kuo A."/>
            <person name="Liang C."/>
            <person name="Lipzen A."/>
            <person name="Lutzoni F."/>
            <person name="Magnuson J."/>
            <person name="Mondo S."/>
            <person name="Nolan M."/>
            <person name="Ohm R."/>
            <person name="Pangilinan J."/>
            <person name="Park H.-J."/>
            <person name="Ramirez L."/>
            <person name="Alfaro M."/>
            <person name="Sun H."/>
            <person name="Tritt A."/>
            <person name="Yoshinaga Y."/>
            <person name="Zwiers L.-H."/>
            <person name="Turgeon B.G."/>
            <person name="Goodwin S.B."/>
            <person name="Spatafora J.W."/>
            <person name="Crous P.W."/>
            <person name="Grigoriev I.V."/>
        </authorList>
    </citation>
    <scope>NUCLEOTIDE SEQUENCE</scope>
    <source>
        <strain evidence="7">IPT5</strain>
    </source>
</reference>
<dbReference type="OrthoDB" id="10051395at2759"/>
<keyword evidence="3" id="KW-0479">Metal-binding</keyword>
<evidence type="ECO:0000256" key="4">
    <source>
        <dbReference type="ARBA" id="ARBA00023002"/>
    </source>
</evidence>
<comment type="cofactor">
    <cofactor evidence="1">
        <name>Mo-molybdopterin</name>
        <dbReference type="ChEBI" id="CHEBI:71302"/>
    </cofactor>
</comment>
<dbReference type="PRINTS" id="PR00407">
    <property type="entry name" value="EUMOPTERIN"/>
</dbReference>
<evidence type="ECO:0000313" key="8">
    <source>
        <dbReference type="Proteomes" id="UP000799423"/>
    </source>
</evidence>
<evidence type="ECO:0000256" key="3">
    <source>
        <dbReference type="ARBA" id="ARBA00022723"/>
    </source>
</evidence>
<dbReference type="AlphaFoldDB" id="A0A6A7B9E3"/>
<evidence type="ECO:0000259" key="6">
    <source>
        <dbReference type="Pfam" id="PF03404"/>
    </source>
</evidence>
<dbReference type="InterPro" id="IPR014756">
    <property type="entry name" value="Ig_E-set"/>
</dbReference>
<dbReference type="GO" id="GO:0020037">
    <property type="term" value="F:heme binding"/>
    <property type="evidence" value="ECO:0007669"/>
    <property type="project" value="TreeGrafter"/>
</dbReference>
<evidence type="ECO:0000256" key="2">
    <source>
        <dbReference type="ARBA" id="ARBA00022505"/>
    </source>
</evidence>
<dbReference type="GO" id="GO:0006790">
    <property type="term" value="P:sulfur compound metabolic process"/>
    <property type="evidence" value="ECO:0007669"/>
    <property type="project" value="TreeGrafter"/>
</dbReference>
<dbReference type="InterPro" id="IPR005066">
    <property type="entry name" value="MoCF_OxRdtse_dimer"/>
</dbReference>
<dbReference type="Pfam" id="PF03404">
    <property type="entry name" value="Mo-co_dimer"/>
    <property type="match status" value="1"/>
</dbReference>
<dbReference type="SUPFAM" id="SSF81296">
    <property type="entry name" value="E set domains"/>
    <property type="match status" value="1"/>
</dbReference>
<dbReference type="PANTHER" id="PTHR19372:SF7">
    <property type="entry name" value="SULFITE OXIDASE, MITOCHONDRIAL"/>
    <property type="match status" value="1"/>
</dbReference>
<dbReference type="Gene3D" id="2.60.40.650">
    <property type="match status" value="1"/>
</dbReference>
<feature type="domain" description="Oxidoreductase molybdopterin-binding" evidence="5">
    <location>
        <begin position="40"/>
        <end position="220"/>
    </location>
</feature>
<accession>A0A6A7B9E3</accession>
<keyword evidence="4" id="KW-0560">Oxidoreductase</keyword>
<dbReference type="PANTHER" id="PTHR19372">
    <property type="entry name" value="SULFITE REDUCTASE"/>
    <property type="match status" value="1"/>
</dbReference>
<dbReference type="GO" id="GO:0043546">
    <property type="term" value="F:molybdopterin cofactor binding"/>
    <property type="evidence" value="ECO:0007669"/>
    <property type="project" value="TreeGrafter"/>
</dbReference>
<dbReference type="InterPro" id="IPR000572">
    <property type="entry name" value="OxRdtase_Mopterin-bd_dom"/>
</dbReference>
<feature type="domain" description="Moybdenum cofactor oxidoreductase dimerisation" evidence="6">
    <location>
        <begin position="247"/>
        <end position="372"/>
    </location>
</feature>
<dbReference type="SUPFAM" id="SSF56524">
    <property type="entry name" value="Oxidoreductase molybdopterin-binding domain"/>
    <property type="match status" value="1"/>
</dbReference>
<dbReference type="GO" id="GO:0005739">
    <property type="term" value="C:mitochondrion"/>
    <property type="evidence" value="ECO:0007669"/>
    <property type="project" value="TreeGrafter"/>
</dbReference>
<dbReference type="Gene3D" id="3.90.420.10">
    <property type="entry name" value="Oxidoreductase, molybdopterin-binding domain"/>
    <property type="match status" value="1"/>
</dbReference>
<evidence type="ECO:0000259" key="5">
    <source>
        <dbReference type="Pfam" id="PF00174"/>
    </source>
</evidence>
<keyword evidence="8" id="KW-1185">Reference proteome</keyword>
<dbReference type="GO" id="GO:0030151">
    <property type="term" value="F:molybdenum ion binding"/>
    <property type="evidence" value="ECO:0007669"/>
    <property type="project" value="InterPro"/>
</dbReference>
<dbReference type="InterPro" id="IPR036374">
    <property type="entry name" value="OxRdtase_Mopterin-bd_sf"/>
</dbReference>
<dbReference type="Pfam" id="PF00174">
    <property type="entry name" value="Oxidored_molyb"/>
    <property type="match status" value="1"/>
</dbReference>
<dbReference type="EMBL" id="MU006300">
    <property type="protein sequence ID" value="KAF2852013.1"/>
    <property type="molecule type" value="Genomic_DNA"/>
</dbReference>
<keyword evidence="2" id="KW-0500">Molybdenum</keyword>
<dbReference type="GO" id="GO:0008482">
    <property type="term" value="F:sulfite oxidase activity"/>
    <property type="evidence" value="ECO:0007669"/>
    <property type="project" value="TreeGrafter"/>
</dbReference>
<evidence type="ECO:0000256" key="1">
    <source>
        <dbReference type="ARBA" id="ARBA00001924"/>
    </source>
</evidence>